<sequence length="258" mass="28637">MTATCAGIFSEPTLSGGRHHQAGNVDDLLAHGNLRYPQTHNPRYTVDEEENRHESAYWSRTLIAVAIASVVAVTLSFVLRLYSRLKTNWKPALEDVFMAIGLVFSYLLSACVIIAACNGAFAISMGSLALAEDVALLIIPITIVWRMKLARPEKIRITILFALGGLVCIFGILRVVELIHYQTDNLTASGAFEVTWAVLEINLGIVCACLVLMRPLLRIWKDFIQRHLRRDSTSSTRKIFSIKKYTPESLSSTVEDSG</sequence>
<evidence type="ECO:0000259" key="7">
    <source>
        <dbReference type="Pfam" id="PF20684"/>
    </source>
</evidence>
<dbReference type="PANTHER" id="PTHR33048">
    <property type="entry name" value="PTH11-LIKE INTEGRAL MEMBRANE PROTEIN (AFU_ORTHOLOGUE AFUA_5G11245)"/>
    <property type="match status" value="1"/>
</dbReference>
<feature type="transmembrane region" description="Helical" evidence="6">
    <location>
        <begin position="95"/>
        <end position="115"/>
    </location>
</feature>
<reference evidence="8" key="2">
    <citation type="submission" date="2020-02" db="EMBL/GenBank/DDBJ databases">
        <authorList>
            <person name="Gilchrist C.L.M."/>
            <person name="Chooi Y.-H."/>
        </authorList>
    </citation>
    <scope>NUCLEOTIDE SEQUENCE</scope>
    <source>
        <strain evidence="8">MST-FP2251</strain>
    </source>
</reference>
<feature type="transmembrane region" description="Helical" evidence="6">
    <location>
        <begin position="121"/>
        <end position="145"/>
    </location>
</feature>
<dbReference type="Proteomes" id="UP001194746">
    <property type="component" value="Unassembled WGS sequence"/>
</dbReference>
<dbReference type="InterPro" id="IPR049326">
    <property type="entry name" value="Rhodopsin_dom_fungi"/>
</dbReference>
<gene>
    <name evidence="8" type="ORF">FE257_001660</name>
</gene>
<feature type="transmembrane region" description="Helical" evidence="6">
    <location>
        <begin position="196"/>
        <end position="217"/>
    </location>
</feature>
<protein>
    <recommendedName>
        <fullName evidence="7">Rhodopsin domain-containing protein</fullName>
    </recommendedName>
</protein>
<evidence type="ECO:0000256" key="4">
    <source>
        <dbReference type="ARBA" id="ARBA00023136"/>
    </source>
</evidence>
<dbReference type="GO" id="GO:0016020">
    <property type="term" value="C:membrane"/>
    <property type="evidence" value="ECO:0007669"/>
    <property type="project" value="UniProtKB-SubCell"/>
</dbReference>
<evidence type="ECO:0000256" key="6">
    <source>
        <dbReference type="SAM" id="Phobius"/>
    </source>
</evidence>
<feature type="domain" description="Rhodopsin" evidence="7">
    <location>
        <begin position="119"/>
        <end position="218"/>
    </location>
</feature>
<feature type="transmembrane region" description="Helical" evidence="6">
    <location>
        <begin position="157"/>
        <end position="176"/>
    </location>
</feature>
<keyword evidence="3 6" id="KW-1133">Transmembrane helix</keyword>
<keyword evidence="2 6" id="KW-0812">Transmembrane</keyword>
<reference evidence="8" key="1">
    <citation type="journal article" date="2019" name="Beilstein J. Org. Chem.">
        <title>Nanangenines: drimane sesquiterpenoids as the dominant metabolite cohort of a novel Australian fungus, Aspergillus nanangensis.</title>
        <authorList>
            <person name="Lacey H.J."/>
            <person name="Gilchrist C.L.M."/>
            <person name="Crombie A."/>
            <person name="Kalaitzis J.A."/>
            <person name="Vuong D."/>
            <person name="Rutledge P.J."/>
            <person name="Turner P."/>
            <person name="Pitt J.I."/>
            <person name="Lacey E."/>
            <person name="Chooi Y.H."/>
            <person name="Piggott A.M."/>
        </authorList>
    </citation>
    <scope>NUCLEOTIDE SEQUENCE</scope>
    <source>
        <strain evidence="8">MST-FP2251</strain>
    </source>
</reference>
<dbReference type="PANTHER" id="PTHR33048:SF47">
    <property type="entry name" value="INTEGRAL MEMBRANE PROTEIN-RELATED"/>
    <property type="match status" value="1"/>
</dbReference>
<evidence type="ECO:0000256" key="3">
    <source>
        <dbReference type="ARBA" id="ARBA00022989"/>
    </source>
</evidence>
<comment type="caution">
    <text evidence="8">The sequence shown here is derived from an EMBL/GenBank/DDBJ whole genome shotgun (WGS) entry which is preliminary data.</text>
</comment>
<evidence type="ECO:0000313" key="8">
    <source>
        <dbReference type="EMBL" id="KAF9892551.1"/>
    </source>
</evidence>
<accession>A0AAD4CU21</accession>
<evidence type="ECO:0000256" key="1">
    <source>
        <dbReference type="ARBA" id="ARBA00004141"/>
    </source>
</evidence>
<dbReference type="EMBL" id="VCAU01000012">
    <property type="protein sequence ID" value="KAF9892551.1"/>
    <property type="molecule type" value="Genomic_DNA"/>
</dbReference>
<name>A0AAD4CU21_ASPNN</name>
<evidence type="ECO:0000256" key="5">
    <source>
        <dbReference type="ARBA" id="ARBA00038359"/>
    </source>
</evidence>
<feature type="transmembrane region" description="Helical" evidence="6">
    <location>
        <begin position="62"/>
        <end position="83"/>
    </location>
</feature>
<keyword evidence="9" id="KW-1185">Reference proteome</keyword>
<dbReference type="AlphaFoldDB" id="A0AAD4CU21"/>
<dbReference type="Pfam" id="PF20684">
    <property type="entry name" value="Fung_rhodopsin"/>
    <property type="match status" value="1"/>
</dbReference>
<dbReference type="InterPro" id="IPR052337">
    <property type="entry name" value="SAT4-like"/>
</dbReference>
<keyword evidence="4 6" id="KW-0472">Membrane</keyword>
<evidence type="ECO:0000256" key="2">
    <source>
        <dbReference type="ARBA" id="ARBA00022692"/>
    </source>
</evidence>
<evidence type="ECO:0000313" key="9">
    <source>
        <dbReference type="Proteomes" id="UP001194746"/>
    </source>
</evidence>
<comment type="similarity">
    <text evidence="5">Belongs to the SAT4 family.</text>
</comment>
<proteinExistence type="inferred from homology"/>
<organism evidence="8 9">
    <name type="scientific">Aspergillus nanangensis</name>
    <dbReference type="NCBI Taxonomy" id="2582783"/>
    <lineage>
        <taxon>Eukaryota</taxon>
        <taxon>Fungi</taxon>
        <taxon>Dikarya</taxon>
        <taxon>Ascomycota</taxon>
        <taxon>Pezizomycotina</taxon>
        <taxon>Eurotiomycetes</taxon>
        <taxon>Eurotiomycetidae</taxon>
        <taxon>Eurotiales</taxon>
        <taxon>Aspergillaceae</taxon>
        <taxon>Aspergillus</taxon>
        <taxon>Aspergillus subgen. Circumdati</taxon>
    </lineage>
</organism>
<comment type="subcellular location">
    <subcellularLocation>
        <location evidence="1">Membrane</location>
        <topology evidence="1">Multi-pass membrane protein</topology>
    </subcellularLocation>
</comment>